<accession>A0A0F9MS65</accession>
<comment type="caution">
    <text evidence="2">The sequence shown here is derived from an EMBL/GenBank/DDBJ whole genome shotgun (WGS) entry which is preliminary data.</text>
</comment>
<proteinExistence type="predicted"/>
<dbReference type="EMBL" id="LAZR01009533">
    <property type="protein sequence ID" value="KKM72067.1"/>
    <property type="molecule type" value="Genomic_DNA"/>
</dbReference>
<evidence type="ECO:0000313" key="2">
    <source>
        <dbReference type="EMBL" id="KKM72067.1"/>
    </source>
</evidence>
<organism evidence="2">
    <name type="scientific">marine sediment metagenome</name>
    <dbReference type="NCBI Taxonomy" id="412755"/>
    <lineage>
        <taxon>unclassified sequences</taxon>
        <taxon>metagenomes</taxon>
        <taxon>ecological metagenomes</taxon>
    </lineage>
</organism>
<reference evidence="2" key="1">
    <citation type="journal article" date="2015" name="Nature">
        <title>Complex archaea that bridge the gap between prokaryotes and eukaryotes.</title>
        <authorList>
            <person name="Spang A."/>
            <person name="Saw J.H."/>
            <person name="Jorgensen S.L."/>
            <person name="Zaremba-Niedzwiedzka K."/>
            <person name="Martijn J."/>
            <person name="Lind A.E."/>
            <person name="van Eijk R."/>
            <person name="Schleper C."/>
            <person name="Guy L."/>
            <person name="Ettema T.J."/>
        </authorList>
    </citation>
    <scope>NUCLEOTIDE SEQUENCE</scope>
</reference>
<sequence length="313" mass="33288">MADKKDKRVQVFHPDGRTGTIPEAQLDRALKQGFRKTLTVKQQDKPSGVSDFFGTLKQDIIDPAIHLGGVTAGLTEPQTKLGQSIKKIPAPLGGQFGQNLQGAIGDLAEGGIRAQGEQLGQAGELIGKVFGEDQSLKDRALNALEAAGRTGAGIVPVIGPFAAEIGEAIGEKRLGKVAAKGLELSFGFSRTRAGLKPIQGIPKVVSRKLGFALRPRQTAKVALQKSLPSALEELKIHLRRTNKRPPQSLQELQQLTSEARQLIGKEIEATTGPSKAIIFGDDLISSTKKGISKPSRILDDKAVAGLKKLLNAN</sequence>
<protein>
    <submittedName>
        <fullName evidence="2">Uncharacterized protein</fullName>
    </submittedName>
</protein>
<dbReference type="AlphaFoldDB" id="A0A0F9MS65"/>
<evidence type="ECO:0000256" key="1">
    <source>
        <dbReference type="SAM" id="MobiDB-lite"/>
    </source>
</evidence>
<gene>
    <name evidence="2" type="ORF">LCGC14_1424300</name>
</gene>
<name>A0A0F9MS65_9ZZZZ</name>
<feature type="region of interest" description="Disordered" evidence="1">
    <location>
        <begin position="1"/>
        <end position="20"/>
    </location>
</feature>